<dbReference type="PANTHER" id="PTHR33695">
    <property type="entry name" value="LIPOPROTEIN SIGNAL PEPTIDASE"/>
    <property type="match status" value="1"/>
</dbReference>
<dbReference type="PROSITE" id="PS00855">
    <property type="entry name" value="SPASE_II"/>
    <property type="match status" value="1"/>
</dbReference>
<proteinExistence type="inferred from homology"/>
<comment type="function">
    <text evidence="9 10">This protein specifically catalyzes the removal of signal peptides from prolipoproteins.</text>
</comment>
<comment type="similarity">
    <text evidence="1 9 11">Belongs to the peptidase A8 family.</text>
</comment>
<dbReference type="GO" id="GO:0004190">
    <property type="term" value="F:aspartic-type endopeptidase activity"/>
    <property type="evidence" value="ECO:0007669"/>
    <property type="project" value="UniProtKB-UniRule"/>
</dbReference>
<feature type="active site" evidence="9">
    <location>
        <position position="137"/>
    </location>
</feature>
<dbReference type="NCBIfam" id="TIGR00077">
    <property type="entry name" value="lspA"/>
    <property type="match status" value="1"/>
</dbReference>
<sequence length="159" mass="17551">MRSFVLLLGLVTAAVALVIDQASKYWILHDVLEDKAMIIFTPFFSLVRAWNTGVSFSMFNDWGLSGVIVLSLVAFVIIAFLANWLRKEPSKLIQVSLGLIIGGALGNVIDRIRLGAVFDFLDFSIGTYHWPAFNAADSFICVGALIVIFHGLWNTKKTA</sequence>
<reference evidence="12" key="2">
    <citation type="journal article" date="2021" name="PeerJ">
        <title>Extensive microbial diversity within the chicken gut microbiome revealed by metagenomics and culture.</title>
        <authorList>
            <person name="Gilroy R."/>
            <person name="Ravi A."/>
            <person name="Getino M."/>
            <person name="Pursley I."/>
            <person name="Horton D.L."/>
            <person name="Alikhan N.F."/>
            <person name="Baker D."/>
            <person name="Gharbi K."/>
            <person name="Hall N."/>
            <person name="Watson M."/>
            <person name="Adriaenssens E.M."/>
            <person name="Foster-Nyarko E."/>
            <person name="Jarju S."/>
            <person name="Secka A."/>
            <person name="Antonio M."/>
            <person name="Oren A."/>
            <person name="Chaudhuri R.R."/>
            <person name="La Ragione R."/>
            <person name="Hildebrand F."/>
            <person name="Pallen M.J."/>
        </authorList>
    </citation>
    <scope>NUCLEOTIDE SEQUENCE</scope>
    <source>
        <strain evidence="12">ChiW3-316</strain>
    </source>
</reference>
<evidence type="ECO:0000256" key="7">
    <source>
        <dbReference type="ARBA" id="ARBA00022989"/>
    </source>
</evidence>
<keyword evidence="5 9" id="KW-0064">Aspartyl protease</keyword>
<keyword evidence="6 9" id="KW-0378">Hydrolase</keyword>
<name>A0A9D1M2U6_9PROT</name>
<dbReference type="PRINTS" id="PR00781">
    <property type="entry name" value="LIPOSIGPTASE"/>
</dbReference>
<evidence type="ECO:0000256" key="5">
    <source>
        <dbReference type="ARBA" id="ARBA00022750"/>
    </source>
</evidence>
<evidence type="ECO:0000313" key="13">
    <source>
        <dbReference type="Proteomes" id="UP000824107"/>
    </source>
</evidence>
<keyword evidence="2 9" id="KW-1003">Cell membrane</keyword>
<dbReference type="GO" id="GO:0006508">
    <property type="term" value="P:proteolysis"/>
    <property type="evidence" value="ECO:0007669"/>
    <property type="project" value="UniProtKB-KW"/>
</dbReference>
<comment type="caution">
    <text evidence="12">The sequence shown here is derived from an EMBL/GenBank/DDBJ whole genome shotgun (WGS) entry which is preliminary data.</text>
</comment>
<keyword evidence="3 9" id="KW-0645">Protease</keyword>
<dbReference type="InterPro" id="IPR001872">
    <property type="entry name" value="Peptidase_A8"/>
</dbReference>
<dbReference type="AlphaFoldDB" id="A0A9D1M2U6"/>
<evidence type="ECO:0000256" key="3">
    <source>
        <dbReference type="ARBA" id="ARBA00022670"/>
    </source>
</evidence>
<feature type="active site" evidence="9">
    <location>
        <position position="119"/>
    </location>
</feature>
<reference evidence="12" key="1">
    <citation type="submission" date="2020-10" db="EMBL/GenBank/DDBJ databases">
        <authorList>
            <person name="Gilroy R."/>
        </authorList>
    </citation>
    <scope>NUCLEOTIDE SEQUENCE</scope>
    <source>
        <strain evidence="12">ChiW3-316</strain>
    </source>
</reference>
<dbReference type="PANTHER" id="PTHR33695:SF1">
    <property type="entry name" value="LIPOPROTEIN SIGNAL PEPTIDASE"/>
    <property type="match status" value="1"/>
</dbReference>
<feature type="transmembrane region" description="Helical" evidence="9">
    <location>
        <begin position="92"/>
        <end position="109"/>
    </location>
</feature>
<evidence type="ECO:0000256" key="9">
    <source>
        <dbReference type="HAMAP-Rule" id="MF_00161"/>
    </source>
</evidence>
<evidence type="ECO:0000256" key="6">
    <source>
        <dbReference type="ARBA" id="ARBA00022801"/>
    </source>
</evidence>
<comment type="caution">
    <text evidence="9">Lacks conserved residue(s) required for the propagation of feature annotation.</text>
</comment>
<organism evidence="12 13">
    <name type="scientific">Candidatus Scatocola faecipullorum</name>
    <dbReference type="NCBI Taxonomy" id="2840917"/>
    <lineage>
        <taxon>Bacteria</taxon>
        <taxon>Pseudomonadati</taxon>
        <taxon>Pseudomonadota</taxon>
        <taxon>Alphaproteobacteria</taxon>
        <taxon>Rhodospirillales</taxon>
        <taxon>Rhodospirillaceae</taxon>
        <taxon>Rhodospirillaceae incertae sedis</taxon>
        <taxon>Candidatus Scatocola</taxon>
    </lineage>
</organism>
<dbReference type="GO" id="GO:0005886">
    <property type="term" value="C:plasma membrane"/>
    <property type="evidence" value="ECO:0007669"/>
    <property type="project" value="UniProtKB-SubCell"/>
</dbReference>
<dbReference type="HAMAP" id="MF_00161">
    <property type="entry name" value="LspA"/>
    <property type="match status" value="1"/>
</dbReference>
<dbReference type="EMBL" id="DVNC01000018">
    <property type="protein sequence ID" value="HIU52810.1"/>
    <property type="molecule type" value="Genomic_DNA"/>
</dbReference>
<evidence type="ECO:0000256" key="10">
    <source>
        <dbReference type="RuleBase" id="RU000594"/>
    </source>
</evidence>
<comment type="subcellular location">
    <subcellularLocation>
        <location evidence="9">Cell membrane</location>
        <topology evidence="9">Multi-pass membrane protein</topology>
    </subcellularLocation>
</comment>
<keyword evidence="8 9" id="KW-0472">Membrane</keyword>
<keyword evidence="7 9" id="KW-1133">Transmembrane helix</keyword>
<evidence type="ECO:0000256" key="8">
    <source>
        <dbReference type="ARBA" id="ARBA00023136"/>
    </source>
</evidence>
<gene>
    <name evidence="9 12" type="primary">lspA</name>
    <name evidence="12" type="ORF">IAD20_01870</name>
</gene>
<feature type="transmembrane region" description="Helical" evidence="9">
    <location>
        <begin position="62"/>
        <end position="85"/>
    </location>
</feature>
<accession>A0A9D1M2U6</accession>
<feature type="transmembrane region" description="Helical" evidence="9">
    <location>
        <begin position="129"/>
        <end position="153"/>
    </location>
</feature>
<protein>
    <recommendedName>
        <fullName evidence="9">Lipoprotein signal peptidase</fullName>
        <ecNumber evidence="9">3.4.23.36</ecNumber>
    </recommendedName>
    <alternativeName>
        <fullName evidence="9">Prolipoprotein signal peptidase</fullName>
    </alternativeName>
    <alternativeName>
        <fullName evidence="9">Signal peptidase II</fullName>
        <shortName evidence="9">SPase II</shortName>
    </alternativeName>
</protein>
<evidence type="ECO:0000256" key="1">
    <source>
        <dbReference type="ARBA" id="ARBA00006139"/>
    </source>
</evidence>
<keyword evidence="4 9" id="KW-0812">Transmembrane</keyword>
<dbReference type="EC" id="3.4.23.36" evidence="9"/>
<dbReference type="Pfam" id="PF01252">
    <property type="entry name" value="Peptidase_A8"/>
    <property type="match status" value="1"/>
</dbReference>
<comment type="pathway">
    <text evidence="9">Protein modification; lipoprotein biosynthesis (signal peptide cleavage).</text>
</comment>
<evidence type="ECO:0000313" key="12">
    <source>
        <dbReference type="EMBL" id="HIU52810.1"/>
    </source>
</evidence>
<evidence type="ECO:0000256" key="2">
    <source>
        <dbReference type="ARBA" id="ARBA00022475"/>
    </source>
</evidence>
<comment type="catalytic activity">
    <reaction evidence="9 10">
        <text>Release of signal peptides from bacterial membrane prolipoproteins. Hydrolyzes -Xaa-Yaa-Zaa-|-(S,diacylglyceryl)Cys-, in which Xaa is hydrophobic (preferably Leu), and Yaa (Ala or Ser) and Zaa (Gly or Ala) have small, neutral side chains.</text>
        <dbReference type="EC" id="3.4.23.36"/>
    </reaction>
</comment>
<dbReference type="Proteomes" id="UP000824107">
    <property type="component" value="Unassembled WGS sequence"/>
</dbReference>
<evidence type="ECO:0000256" key="11">
    <source>
        <dbReference type="RuleBase" id="RU004181"/>
    </source>
</evidence>
<evidence type="ECO:0000256" key="4">
    <source>
        <dbReference type="ARBA" id="ARBA00022692"/>
    </source>
</evidence>